<proteinExistence type="predicted"/>
<dbReference type="AlphaFoldDB" id="A0A2S0VU28"/>
<dbReference type="InterPro" id="IPR000160">
    <property type="entry name" value="GGDEF_dom"/>
</dbReference>
<organism evidence="4 5">
    <name type="scientific">Saccharobesus litoralis</name>
    <dbReference type="NCBI Taxonomy" id="2172099"/>
    <lineage>
        <taxon>Bacteria</taxon>
        <taxon>Pseudomonadati</taxon>
        <taxon>Pseudomonadota</taxon>
        <taxon>Gammaproteobacteria</taxon>
        <taxon>Alteromonadales</taxon>
        <taxon>Alteromonadaceae</taxon>
        <taxon>Saccharobesus</taxon>
    </lineage>
</organism>
<evidence type="ECO:0000313" key="5">
    <source>
        <dbReference type="Proteomes" id="UP000244441"/>
    </source>
</evidence>
<dbReference type="PROSITE" id="PS50887">
    <property type="entry name" value="GGDEF"/>
    <property type="match status" value="1"/>
</dbReference>
<evidence type="ECO:0000256" key="1">
    <source>
        <dbReference type="ARBA" id="ARBA00012528"/>
    </source>
</evidence>
<sequence length="339" mass="38641">MNWQSIHKAISSLTKQTSVIGLNEAAFKVISPLLDSLNYRLYYNYHGRSNQFQLIAQNSDAKPCDKEVKLIDELTDGKCHYGQYLDDDSQHYFFITNNQYCICLIVIDNQTLASDKQTSILPIINTLIEVWCNQLELLFYFQRDVLTGLFNPNVFVEAINHTSFEQVSDTSHTGPRIALERRGMAAKDCYAVALINIDNFAEVNERFGHTIGDEILIKLAHILQTSFRSSDLLCRYTGEEFAVLVQSPYEHTVQLILERLMEQIRTAHYPKVDNLTVTMGYTIALDGLLASELIDRARLSLQKGKAEGKDQIVAYSSFNDEETDKPFNQSLEIGEIELF</sequence>
<dbReference type="Proteomes" id="UP000244441">
    <property type="component" value="Chromosome"/>
</dbReference>
<dbReference type="InterPro" id="IPR029787">
    <property type="entry name" value="Nucleotide_cyclase"/>
</dbReference>
<name>A0A2S0VU28_9ALTE</name>
<gene>
    <name evidence="4" type="ORF">C2869_15305</name>
</gene>
<dbReference type="EMBL" id="CP026604">
    <property type="protein sequence ID" value="AWB67721.1"/>
    <property type="molecule type" value="Genomic_DNA"/>
</dbReference>
<evidence type="ECO:0000256" key="2">
    <source>
        <dbReference type="ARBA" id="ARBA00034247"/>
    </source>
</evidence>
<feature type="domain" description="GGDEF" evidence="3">
    <location>
        <begin position="188"/>
        <end position="317"/>
    </location>
</feature>
<keyword evidence="5" id="KW-1185">Reference proteome</keyword>
<dbReference type="KEGG" id="cate:C2869_15305"/>
<dbReference type="NCBIfam" id="TIGR00254">
    <property type="entry name" value="GGDEF"/>
    <property type="match status" value="1"/>
</dbReference>
<dbReference type="SMART" id="SM00267">
    <property type="entry name" value="GGDEF"/>
    <property type="match status" value="1"/>
</dbReference>
<dbReference type="Pfam" id="PF00990">
    <property type="entry name" value="GGDEF"/>
    <property type="match status" value="1"/>
</dbReference>
<dbReference type="CDD" id="cd01949">
    <property type="entry name" value="GGDEF"/>
    <property type="match status" value="1"/>
</dbReference>
<dbReference type="Gene3D" id="3.30.70.270">
    <property type="match status" value="1"/>
</dbReference>
<dbReference type="PANTHER" id="PTHR45138:SF9">
    <property type="entry name" value="DIGUANYLATE CYCLASE DGCM-RELATED"/>
    <property type="match status" value="1"/>
</dbReference>
<dbReference type="SUPFAM" id="SSF55073">
    <property type="entry name" value="Nucleotide cyclase"/>
    <property type="match status" value="1"/>
</dbReference>
<dbReference type="InterPro" id="IPR043128">
    <property type="entry name" value="Rev_trsase/Diguanyl_cyclase"/>
</dbReference>
<dbReference type="RefSeq" id="WP_108603791.1">
    <property type="nucleotide sequence ID" value="NZ_CP026604.1"/>
</dbReference>
<comment type="catalytic activity">
    <reaction evidence="2">
        <text>2 GTP = 3',3'-c-di-GMP + 2 diphosphate</text>
        <dbReference type="Rhea" id="RHEA:24898"/>
        <dbReference type="ChEBI" id="CHEBI:33019"/>
        <dbReference type="ChEBI" id="CHEBI:37565"/>
        <dbReference type="ChEBI" id="CHEBI:58805"/>
        <dbReference type="EC" id="2.7.7.65"/>
    </reaction>
</comment>
<dbReference type="GO" id="GO:0052621">
    <property type="term" value="F:diguanylate cyclase activity"/>
    <property type="evidence" value="ECO:0007669"/>
    <property type="project" value="UniProtKB-EC"/>
</dbReference>
<dbReference type="InterPro" id="IPR050469">
    <property type="entry name" value="Diguanylate_Cyclase"/>
</dbReference>
<accession>A0A2S0VU28</accession>
<dbReference type="GO" id="GO:0005886">
    <property type="term" value="C:plasma membrane"/>
    <property type="evidence" value="ECO:0007669"/>
    <property type="project" value="TreeGrafter"/>
</dbReference>
<dbReference type="PANTHER" id="PTHR45138">
    <property type="entry name" value="REGULATORY COMPONENTS OF SENSORY TRANSDUCTION SYSTEM"/>
    <property type="match status" value="1"/>
</dbReference>
<dbReference type="GO" id="GO:1902201">
    <property type="term" value="P:negative regulation of bacterial-type flagellum-dependent cell motility"/>
    <property type="evidence" value="ECO:0007669"/>
    <property type="project" value="TreeGrafter"/>
</dbReference>
<evidence type="ECO:0000259" key="3">
    <source>
        <dbReference type="PROSITE" id="PS50887"/>
    </source>
</evidence>
<dbReference type="EC" id="2.7.7.65" evidence="1"/>
<protein>
    <recommendedName>
        <fullName evidence="1">diguanylate cyclase</fullName>
        <ecNumber evidence="1">2.7.7.65</ecNumber>
    </recommendedName>
</protein>
<dbReference type="GO" id="GO:0043709">
    <property type="term" value="P:cell adhesion involved in single-species biofilm formation"/>
    <property type="evidence" value="ECO:0007669"/>
    <property type="project" value="TreeGrafter"/>
</dbReference>
<evidence type="ECO:0000313" key="4">
    <source>
        <dbReference type="EMBL" id="AWB67721.1"/>
    </source>
</evidence>
<dbReference type="OrthoDB" id="9812260at2"/>
<reference evidence="4 5" key="1">
    <citation type="submission" date="2018-01" db="EMBL/GenBank/DDBJ databases">
        <title>Genome sequence of a Cantenovulum-like bacteria.</title>
        <authorList>
            <person name="Tan W.R."/>
            <person name="Lau N.-S."/>
            <person name="Go F."/>
            <person name="Amirul A.-A.A."/>
        </authorList>
    </citation>
    <scope>NUCLEOTIDE SEQUENCE [LARGE SCALE GENOMIC DNA]</scope>
    <source>
        <strain evidence="4 5">CCB-QB4</strain>
    </source>
</reference>